<dbReference type="Pfam" id="PF06054">
    <property type="entry name" value="CoiA_nuc"/>
    <property type="match status" value="1"/>
</dbReference>
<dbReference type="InterPro" id="IPR010330">
    <property type="entry name" value="CoiA_nuc"/>
</dbReference>
<protein>
    <recommendedName>
        <fullName evidence="1">Competence protein CoiA nuclease-like domain-containing protein</fullName>
    </recommendedName>
</protein>
<dbReference type="EMBL" id="CP097636">
    <property type="protein sequence ID" value="URI08501.1"/>
    <property type="molecule type" value="Genomic_DNA"/>
</dbReference>
<organism evidence="2 3">
    <name type="scientific">Aquincola tertiaricarbonis</name>
    <dbReference type="NCBI Taxonomy" id="391953"/>
    <lineage>
        <taxon>Bacteria</taxon>
        <taxon>Pseudomonadati</taxon>
        <taxon>Pseudomonadota</taxon>
        <taxon>Betaproteobacteria</taxon>
        <taxon>Burkholderiales</taxon>
        <taxon>Sphaerotilaceae</taxon>
        <taxon>Aquincola</taxon>
    </lineage>
</organism>
<gene>
    <name evidence="2" type="ORF">MW290_23240</name>
</gene>
<sequence length="264" mass="29525">MLTALREADGRKVQAGHCHRLHGPFRCAGCGAPALLVKGAIRVHHFRHQAKPGDCLRGWGESAQHRDCKQAIFDALRGAEGVAEVELEKDIGSNVADVFALIRGVPVAIEIQRSELPLEVLVRRTLAYHAQQVHVLWVALAGEEIAFSPYNPKAWERWCHAVYGGRVYYWTQADELQPVHFDAHWLHTPAYTTRDAQGLPLTVGGQPRRSRRYRNPNHGARVAISTGFRPVVRREWSGGTVQVPRCSLYVDEQPAWWKTGEGPG</sequence>
<reference evidence="2" key="1">
    <citation type="submission" date="2022-05" db="EMBL/GenBank/DDBJ databases">
        <title>An RpoN-dependent PEP-CTERM gene is involved in floc formation of an Aquincola tertiaricarbonis strain.</title>
        <authorList>
            <person name="Qiu D."/>
            <person name="Xia M."/>
        </authorList>
    </citation>
    <scope>NUCLEOTIDE SEQUENCE</scope>
    <source>
        <strain evidence="2">RN12</strain>
    </source>
</reference>
<dbReference type="Proteomes" id="UP001056201">
    <property type="component" value="Chromosome 2"/>
</dbReference>
<name>A0ABY4S913_AQUTE</name>
<evidence type="ECO:0000313" key="3">
    <source>
        <dbReference type="Proteomes" id="UP001056201"/>
    </source>
</evidence>
<evidence type="ECO:0000313" key="2">
    <source>
        <dbReference type="EMBL" id="URI08501.1"/>
    </source>
</evidence>
<proteinExistence type="predicted"/>
<keyword evidence="3" id="KW-1185">Reference proteome</keyword>
<accession>A0ABY4S913</accession>
<evidence type="ECO:0000259" key="1">
    <source>
        <dbReference type="Pfam" id="PF06054"/>
    </source>
</evidence>
<dbReference type="RefSeq" id="WP_250196723.1">
    <property type="nucleotide sequence ID" value="NZ_CP097636.1"/>
</dbReference>
<feature type="domain" description="Competence protein CoiA nuclease-like" evidence="1">
    <location>
        <begin position="61"/>
        <end position="139"/>
    </location>
</feature>